<evidence type="ECO:0000313" key="4">
    <source>
        <dbReference type="WBParaSite" id="HPLM_0001454201-mRNA-1"/>
    </source>
</evidence>
<dbReference type="Proteomes" id="UP000268014">
    <property type="component" value="Unassembled WGS sequence"/>
</dbReference>
<gene>
    <name evidence="2" type="ORF">HPLM_LOCUS14534</name>
</gene>
<evidence type="ECO:0000313" key="2">
    <source>
        <dbReference type="EMBL" id="VDO53157.1"/>
    </source>
</evidence>
<proteinExistence type="predicted"/>
<sequence>MFSSRIRGRQYRADNSGHTAHDNEMSRRQVSFLIWFQCLEIFSCQNCWSKSIHPEASLVHLWIYRYPFGTLRLTTTQYDHVDLSKKRLDFSTRLCYLPKIGHIQRKHNR</sequence>
<reference evidence="2 3" key="2">
    <citation type="submission" date="2018-11" db="EMBL/GenBank/DDBJ databases">
        <authorList>
            <consortium name="Pathogen Informatics"/>
        </authorList>
    </citation>
    <scope>NUCLEOTIDE SEQUENCE [LARGE SCALE GENOMIC DNA]</scope>
    <source>
        <strain evidence="2 3">MHpl1</strain>
    </source>
</reference>
<dbReference type="WBParaSite" id="HPLM_0001454201-mRNA-1">
    <property type="protein sequence ID" value="HPLM_0001454201-mRNA-1"/>
    <property type="gene ID" value="HPLM_0001454201"/>
</dbReference>
<name>A0A0N4WSL9_HAEPC</name>
<protein>
    <submittedName>
        <fullName evidence="4">Secreted protein</fullName>
    </submittedName>
</protein>
<feature type="compositionally biased region" description="Basic residues" evidence="1">
    <location>
        <begin position="1"/>
        <end position="10"/>
    </location>
</feature>
<keyword evidence="3" id="KW-1185">Reference proteome</keyword>
<dbReference type="EMBL" id="UZAF01018603">
    <property type="protein sequence ID" value="VDO53157.1"/>
    <property type="molecule type" value="Genomic_DNA"/>
</dbReference>
<reference evidence="4" key="1">
    <citation type="submission" date="2017-02" db="UniProtKB">
        <authorList>
            <consortium name="WormBaseParasite"/>
        </authorList>
    </citation>
    <scope>IDENTIFICATION</scope>
</reference>
<accession>A0A0N4WSL9</accession>
<feature type="region of interest" description="Disordered" evidence="1">
    <location>
        <begin position="1"/>
        <end position="21"/>
    </location>
</feature>
<evidence type="ECO:0000256" key="1">
    <source>
        <dbReference type="SAM" id="MobiDB-lite"/>
    </source>
</evidence>
<evidence type="ECO:0000313" key="3">
    <source>
        <dbReference type="Proteomes" id="UP000268014"/>
    </source>
</evidence>
<dbReference type="AlphaFoldDB" id="A0A0N4WSL9"/>
<organism evidence="4">
    <name type="scientific">Haemonchus placei</name>
    <name type="common">Barber's pole worm</name>
    <dbReference type="NCBI Taxonomy" id="6290"/>
    <lineage>
        <taxon>Eukaryota</taxon>
        <taxon>Metazoa</taxon>
        <taxon>Ecdysozoa</taxon>
        <taxon>Nematoda</taxon>
        <taxon>Chromadorea</taxon>
        <taxon>Rhabditida</taxon>
        <taxon>Rhabditina</taxon>
        <taxon>Rhabditomorpha</taxon>
        <taxon>Strongyloidea</taxon>
        <taxon>Trichostrongylidae</taxon>
        <taxon>Haemonchus</taxon>
    </lineage>
</organism>